<name>A0ACC0CJE2_9PEZI</name>
<evidence type="ECO:0000313" key="1">
    <source>
        <dbReference type="EMBL" id="KAI6080457.1"/>
    </source>
</evidence>
<keyword evidence="2" id="KW-1185">Reference proteome</keyword>
<proteinExistence type="predicted"/>
<sequence length="337" mass="37310">MDQSTSTKATTSEDKVSSIAKDKGLAIIVDICSGDNEYRIFLQNFLEPISSTKSVDILIPIFLTSEISGNMSGPLTSFDFHDISEMGVSQEEGDGSSKDRNPHTLAENLEDVISKLRRDYFTEQDATSLNLVVLTPGGWIDPILVREIVSVLVTSSTRGRTRALESSSPAKAHFIFFNHESSDFESRATALQLCLDPVYYGGANSFDTNNIAELVTSEDYTSGNIVDWLSSHFSTQDSRPPKVSASANDNITTEPQSRVTKHGHTESAHKVPGGYIDTFSTYRLPLRILQTYLQGLFGDSLGGRPIDINPRAGQYIFVLPRRLTTDEKNYVFDNLRY</sequence>
<gene>
    <name evidence="1" type="ORF">F4821DRAFT_58906</name>
</gene>
<protein>
    <submittedName>
        <fullName evidence="1">Uncharacterized protein</fullName>
    </submittedName>
</protein>
<evidence type="ECO:0000313" key="2">
    <source>
        <dbReference type="Proteomes" id="UP001497680"/>
    </source>
</evidence>
<dbReference type="Proteomes" id="UP001497680">
    <property type="component" value="Unassembled WGS sequence"/>
</dbReference>
<organism evidence="1 2">
    <name type="scientific">Hypoxylon rubiginosum</name>
    <dbReference type="NCBI Taxonomy" id="110542"/>
    <lineage>
        <taxon>Eukaryota</taxon>
        <taxon>Fungi</taxon>
        <taxon>Dikarya</taxon>
        <taxon>Ascomycota</taxon>
        <taxon>Pezizomycotina</taxon>
        <taxon>Sordariomycetes</taxon>
        <taxon>Xylariomycetidae</taxon>
        <taxon>Xylariales</taxon>
        <taxon>Hypoxylaceae</taxon>
        <taxon>Hypoxylon</taxon>
    </lineage>
</organism>
<reference evidence="1 2" key="1">
    <citation type="journal article" date="2022" name="New Phytol.">
        <title>Ecological generalism drives hyperdiversity of secondary metabolite gene clusters in xylarialean endophytes.</title>
        <authorList>
            <person name="Franco M.E.E."/>
            <person name="Wisecaver J.H."/>
            <person name="Arnold A.E."/>
            <person name="Ju Y.M."/>
            <person name="Slot J.C."/>
            <person name="Ahrendt S."/>
            <person name="Moore L.P."/>
            <person name="Eastman K.E."/>
            <person name="Scott K."/>
            <person name="Konkel Z."/>
            <person name="Mondo S.J."/>
            <person name="Kuo A."/>
            <person name="Hayes R.D."/>
            <person name="Haridas S."/>
            <person name="Andreopoulos B."/>
            <person name="Riley R."/>
            <person name="LaButti K."/>
            <person name="Pangilinan J."/>
            <person name="Lipzen A."/>
            <person name="Amirebrahimi M."/>
            <person name="Yan J."/>
            <person name="Adam C."/>
            <person name="Keymanesh K."/>
            <person name="Ng V."/>
            <person name="Louie K."/>
            <person name="Northen T."/>
            <person name="Drula E."/>
            <person name="Henrissat B."/>
            <person name="Hsieh H.M."/>
            <person name="Youens-Clark K."/>
            <person name="Lutzoni F."/>
            <person name="Miadlikowska J."/>
            <person name="Eastwood D.C."/>
            <person name="Hamelin R.C."/>
            <person name="Grigoriev I.V."/>
            <person name="U'Ren J.M."/>
        </authorList>
    </citation>
    <scope>NUCLEOTIDE SEQUENCE [LARGE SCALE GENOMIC DNA]</scope>
    <source>
        <strain evidence="1 2">ER1909</strain>
    </source>
</reference>
<comment type="caution">
    <text evidence="1">The sequence shown here is derived from an EMBL/GenBank/DDBJ whole genome shotgun (WGS) entry which is preliminary data.</text>
</comment>
<accession>A0ACC0CJE2</accession>
<dbReference type="EMBL" id="MU394442">
    <property type="protein sequence ID" value="KAI6080457.1"/>
    <property type="molecule type" value="Genomic_DNA"/>
</dbReference>